<dbReference type="GO" id="GO:0016020">
    <property type="term" value="C:membrane"/>
    <property type="evidence" value="ECO:0007669"/>
    <property type="project" value="UniProtKB-SubCell"/>
</dbReference>
<gene>
    <name evidence="7" type="ORF">L210DRAFT_3528116</name>
</gene>
<evidence type="ECO:0000256" key="2">
    <source>
        <dbReference type="ARBA" id="ARBA00009530"/>
    </source>
</evidence>
<dbReference type="PROSITE" id="PS51257">
    <property type="entry name" value="PROKAR_LIPOPROTEIN"/>
    <property type="match status" value="1"/>
</dbReference>
<dbReference type="Pfam" id="PF01679">
    <property type="entry name" value="Pmp3"/>
    <property type="match status" value="1"/>
</dbReference>
<organism evidence="7 8">
    <name type="scientific">Boletus edulis BED1</name>
    <dbReference type="NCBI Taxonomy" id="1328754"/>
    <lineage>
        <taxon>Eukaryota</taxon>
        <taxon>Fungi</taxon>
        <taxon>Dikarya</taxon>
        <taxon>Basidiomycota</taxon>
        <taxon>Agaricomycotina</taxon>
        <taxon>Agaricomycetes</taxon>
        <taxon>Agaricomycetidae</taxon>
        <taxon>Boletales</taxon>
        <taxon>Boletineae</taxon>
        <taxon>Boletaceae</taxon>
        <taxon>Boletoideae</taxon>
        <taxon>Boletus</taxon>
    </lineage>
</organism>
<dbReference type="EMBL" id="WHUW01000005">
    <property type="protein sequence ID" value="KAF8445654.1"/>
    <property type="molecule type" value="Genomic_DNA"/>
</dbReference>
<comment type="subcellular location">
    <subcellularLocation>
        <location evidence="1">Membrane</location>
    </subcellularLocation>
</comment>
<protein>
    <submittedName>
        <fullName evidence="7">Uncharacterized protein</fullName>
    </submittedName>
</protein>
<reference evidence="7" key="1">
    <citation type="submission" date="2019-10" db="EMBL/GenBank/DDBJ databases">
        <authorList>
            <consortium name="DOE Joint Genome Institute"/>
            <person name="Kuo A."/>
            <person name="Miyauchi S."/>
            <person name="Kiss E."/>
            <person name="Drula E."/>
            <person name="Kohler A."/>
            <person name="Sanchez-Garcia M."/>
            <person name="Andreopoulos B."/>
            <person name="Barry K.W."/>
            <person name="Bonito G."/>
            <person name="Buee M."/>
            <person name="Carver A."/>
            <person name="Chen C."/>
            <person name="Cichocki N."/>
            <person name="Clum A."/>
            <person name="Culley D."/>
            <person name="Crous P.W."/>
            <person name="Fauchery L."/>
            <person name="Girlanda M."/>
            <person name="Hayes R."/>
            <person name="Keri Z."/>
            <person name="LaButti K."/>
            <person name="Lipzen A."/>
            <person name="Lombard V."/>
            <person name="Magnuson J."/>
            <person name="Maillard F."/>
            <person name="Morin E."/>
            <person name="Murat C."/>
            <person name="Nolan M."/>
            <person name="Ohm R."/>
            <person name="Pangilinan J."/>
            <person name="Pereira M."/>
            <person name="Perotto S."/>
            <person name="Peter M."/>
            <person name="Riley R."/>
            <person name="Sitrit Y."/>
            <person name="Stielow B."/>
            <person name="Szollosi G."/>
            <person name="Zifcakova L."/>
            <person name="Stursova M."/>
            <person name="Spatafora J.W."/>
            <person name="Tedersoo L."/>
            <person name="Vaario L.-M."/>
            <person name="Yamada A."/>
            <person name="Yan M."/>
            <person name="Wang P."/>
            <person name="Xu J."/>
            <person name="Bruns T."/>
            <person name="Baldrian P."/>
            <person name="Vilgalys R."/>
            <person name="Henrissat B."/>
            <person name="Grigoriev I.V."/>
            <person name="Hibbett D."/>
            <person name="Nagy L.G."/>
            <person name="Martin F.M."/>
        </authorList>
    </citation>
    <scope>NUCLEOTIDE SEQUENCE</scope>
    <source>
        <strain evidence="7">BED1</strain>
    </source>
</reference>
<evidence type="ECO:0000313" key="8">
    <source>
        <dbReference type="Proteomes" id="UP001194468"/>
    </source>
</evidence>
<accession>A0AAD4C1R2</accession>
<proteinExistence type="inferred from homology"/>
<comment type="similarity">
    <text evidence="2">Belongs to the UPF0057 (PMP3) family.</text>
</comment>
<reference evidence="7" key="2">
    <citation type="journal article" date="2020" name="Nat. Commun.">
        <title>Large-scale genome sequencing of mycorrhizal fungi provides insights into the early evolution of symbiotic traits.</title>
        <authorList>
            <person name="Miyauchi S."/>
            <person name="Kiss E."/>
            <person name="Kuo A."/>
            <person name="Drula E."/>
            <person name="Kohler A."/>
            <person name="Sanchez-Garcia M."/>
            <person name="Morin E."/>
            <person name="Andreopoulos B."/>
            <person name="Barry K.W."/>
            <person name="Bonito G."/>
            <person name="Buee M."/>
            <person name="Carver A."/>
            <person name="Chen C."/>
            <person name="Cichocki N."/>
            <person name="Clum A."/>
            <person name="Culley D."/>
            <person name="Crous P.W."/>
            <person name="Fauchery L."/>
            <person name="Girlanda M."/>
            <person name="Hayes R.D."/>
            <person name="Keri Z."/>
            <person name="LaButti K."/>
            <person name="Lipzen A."/>
            <person name="Lombard V."/>
            <person name="Magnuson J."/>
            <person name="Maillard F."/>
            <person name="Murat C."/>
            <person name="Nolan M."/>
            <person name="Ohm R.A."/>
            <person name="Pangilinan J."/>
            <person name="Pereira M.F."/>
            <person name="Perotto S."/>
            <person name="Peter M."/>
            <person name="Pfister S."/>
            <person name="Riley R."/>
            <person name="Sitrit Y."/>
            <person name="Stielow J.B."/>
            <person name="Szollosi G."/>
            <person name="Zifcakova L."/>
            <person name="Stursova M."/>
            <person name="Spatafora J.W."/>
            <person name="Tedersoo L."/>
            <person name="Vaario L.M."/>
            <person name="Yamada A."/>
            <person name="Yan M."/>
            <person name="Wang P."/>
            <person name="Xu J."/>
            <person name="Bruns T."/>
            <person name="Baldrian P."/>
            <person name="Vilgalys R."/>
            <person name="Dunand C."/>
            <person name="Henrissat B."/>
            <person name="Grigoriev I.V."/>
            <person name="Hibbett D."/>
            <person name="Nagy L.G."/>
            <person name="Martin F.M."/>
        </authorList>
    </citation>
    <scope>NUCLEOTIDE SEQUENCE</scope>
    <source>
        <strain evidence="7">BED1</strain>
    </source>
</reference>
<dbReference type="InterPro" id="IPR000612">
    <property type="entry name" value="PMP3"/>
</dbReference>
<evidence type="ECO:0000256" key="5">
    <source>
        <dbReference type="ARBA" id="ARBA00023136"/>
    </source>
</evidence>
<dbReference type="Proteomes" id="UP001194468">
    <property type="component" value="Unassembled WGS sequence"/>
</dbReference>
<evidence type="ECO:0000256" key="4">
    <source>
        <dbReference type="ARBA" id="ARBA00022989"/>
    </source>
</evidence>
<comment type="caution">
    <text evidence="7">The sequence shown here is derived from an EMBL/GenBank/DDBJ whole genome shotgun (WGS) entry which is preliminary data.</text>
</comment>
<evidence type="ECO:0000256" key="3">
    <source>
        <dbReference type="ARBA" id="ARBA00022692"/>
    </source>
</evidence>
<keyword evidence="3 6" id="KW-0812">Transmembrane</keyword>
<feature type="transmembrane region" description="Helical" evidence="6">
    <location>
        <begin position="7"/>
        <end position="25"/>
    </location>
</feature>
<keyword evidence="8" id="KW-1185">Reference proteome</keyword>
<dbReference type="AlphaFoldDB" id="A0AAD4C1R2"/>
<evidence type="ECO:0000256" key="6">
    <source>
        <dbReference type="SAM" id="Phobius"/>
    </source>
</evidence>
<name>A0AAD4C1R2_BOLED</name>
<keyword evidence="5 6" id="KW-0472">Membrane</keyword>
<sequence length="140" mass="14887">MVKASDIILIHVAIMFPPAAIGFISGCSADLLINICLTMHHAFWIIYKKVQAEERRGQGGPILASIQPCDEKPRASTVNVNVLDVPNDVLSATSAMGDDGKLKPHNEQRPAATAVKVEKVLNVANQVLSAMGDDGSVGDQ</sequence>
<evidence type="ECO:0000256" key="1">
    <source>
        <dbReference type="ARBA" id="ARBA00004370"/>
    </source>
</evidence>
<evidence type="ECO:0000313" key="7">
    <source>
        <dbReference type="EMBL" id="KAF8445654.1"/>
    </source>
</evidence>
<keyword evidence="4 6" id="KW-1133">Transmembrane helix</keyword>